<sequence length="191" mass="21381">GYRLPHLVGVFPYEFKVKHCLSSPGLNTSIFCQEAKERAKRATKFAPLSGTKKVLAYSTHVVIMPAAAIYSIFLPLKIGAAWLYVGLPIFALSLVMTVMISINFASTPVDKPVTKGFYRISRHPIYLSAALMYLGIGIACASWVLLLCAILWIVFFHIVIPAEERFLIDQYGDAYRDYMNKTPMWIGIPKS</sequence>
<feature type="transmembrane region" description="Helical" evidence="5">
    <location>
        <begin position="81"/>
        <end position="105"/>
    </location>
</feature>
<dbReference type="GO" id="GO:0016740">
    <property type="term" value="F:transferase activity"/>
    <property type="evidence" value="ECO:0007669"/>
    <property type="project" value="UniProtKB-ARBA"/>
</dbReference>
<accession>X1V5X9</accession>
<comment type="subcellular location">
    <subcellularLocation>
        <location evidence="1">Endomembrane system</location>
        <topology evidence="1">Multi-pass membrane protein</topology>
    </subcellularLocation>
</comment>
<dbReference type="Gene3D" id="1.20.120.1630">
    <property type="match status" value="1"/>
</dbReference>
<dbReference type="InterPro" id="IPR007318">
    <property type="entry name" value="Phopholipid_MeTrfase"/>
</dbReference>
<dbReference type="PANTHER" id="PTHR12714">
    <property type="entry name" value="PROTEIN-S ISOPRENYLCYSTEINE O-METHYLTRANSFERASE"/>
    <property type="match status" value="1"/>
</dbReference>
<evidence type="ECO:0000256" key="1">
    <source>
        <dbReference type="ARBA" id="ARBA00004127"/>
    </source>
</evidence>
<proteinExistence type="predicted"/>
<reference evidence="6" key="1">
    <citation type="journal article" date="2014" name="Front. Microbiol.">
        <title>High frequency of phylogenetically diverse reductive dehalogenase-homologous genes in deep subseafloor sedimentary metagenomes.</title>
        <authorList>
            <person name="Kawai M."/>
            <person name="Futagami T."/>
            <person name="Toyoda A."/>
            <person name="Takaki Y."/>
            <person name="Nishi S."/>
            <person name="Hori S."/>
            <person name="Arai W."/>
            <person name="Tsubouchi T."/>
            <person name="Morono Y."/>
            <person name="Uchiyama I."/>
            <person name="Ito T."/>
            <person name="Fujiyama A."/>
            <person name="Inagaki F."/>
            <person name="Takami H."/>
        </authorList>
    </citation>
    <scope>NUCLEOTIDE SEQUENCE</scope>
    <source>
        <strain evidence="6">Expedition CK06-06</strain>
    </source>
</reference>
<dbReference type="GO" id="GO:0012505">
    <property type="term" value="C:endomembrane system"/>
    <property type="evidence" value="ECO:0007669"/>
    <property type="project" value="UniProtKB-SubCell"/>
</dbReference>
<keyword evidence="2 5" id="KW-0812">Transmembrane</keyword>
<evidence type="ECO:0000256" key="3">
    <source>
        <dbReference type="ARBA" id="ARBA00022989"/>
    </source>
</evidence>
<feature type="non-terminal residue" evidence="6">
    <location>
        <position position="1"/>
    </location>
</feature>
<dbReference type="AlphaFoldDB" id="X1V5X9"/>
<name>X1V5X9_9ZZZZ</name>
<gene>
    <name evidence="6" type="ORF">S12H4_35605</name>
</gene>
<evidence type="ECO:0000256" key="2">
    <source>
        <dbReference type="ARBA" id="ARBA00022692"/>
    </source>
</evidence>
<evidence type="ECO:0000256" key="5">
    <source>
        <dbReference type="SAM" id="Phobius"/>
    </source>
</evidence>
<feature type="transmembrane region" description="Helical" evidence="5">
    <location>
        <begin position="54"/>
        <end position="74"/>
    </location>
</feature>
<evidence type="ECO:0000256" key="4">
    <source>
        <dbReference type="ARBA" id="ARBA00023136"/>
    </source>
</evidence>
<feature type="transmembrane region" description="Helical" evidence="5">
    <location>
        <begin position="125"/>
        <end position="155"/>
    </location>
</feature>
<dbReference type="PANTHER" id="PTHR12714:SF9">
    <property type="entry name" value="PROTEIN-S-ISOPRENYLCYSTEINE O-METHYLTRANSFERASE"/>
    <property type="match status" value="1"/>
</dbReference>
<keyword evidence="4 5" id="KW-0472">Membrane</keyword>
<comment type="caution">
    <text evidence="6">The sequence shown here is derived from an EMBL/GenBank/DDBJ whole genome shotgun (WGS) entry which is preliminary data.</text>
</comment>
<evidence type="ECO:0008006" key="7">
    <source>
        <dbReference type="Google" id="ProtNLM"/>
    </source>
</evidence>
<dbReference type="Pfam" id="PF04191">
    <property type="entry name" value="PEMT"/>
    <property type="match status" value="1"/>
</dbReference>
<dbReference type="EMBL" id="BARW01021160">
    <property type="protein sequence ID" value="GAJ00035.1"/>
    <property type="molecule type" value="Genomic_DNA"/>
</dbReference>
<keyword evidence="3 5" id="KW-1133">Transmembrane helix</keyword>
<evidence type="ECO:0000313" key="6">
    <source>
        <dbReference type="EMBL" id="GAJ00035.1"/>
    </source>
</evidence>
<protein>
    <recommendedName>
        <fullName evidence="7">Steroid 5-alpha reductase C-terminal domain-containing protein</fullName>
    </recommendedName>
</protein>
<organism evidence="6">
    <name type="scientific">marine sediment metagenome</name>
    <dbReference type="NCBI Taxonomy" id="412755"/>
    <lineage>
        <taxon>unclassified sequences</taxon>
        <taxon>metagenomes</taxon>
        <taxon>ecological metagenomes</taxon>
    </lineage>
</organism>